<dbReference type="Proteomes" id="UP000324222">
    <property type="component" value="Unassembled WGS sequence"/>
</dbReference>
<evidence type="ECO:0000313" key="3">
    <source>
        <dbReference type="EMBL" id="MPC08279.1"/>
    </source>
</evidence>
<dbReference type="EMBL" id="VSRR010000024">
    <property type="protein sequence ID" value="MPC08279.1"/>
    <property type="molecule type" value="Genomic_DNA"/>
</dbReference>
<sequence length="91" mass="10617">MYEWFLHSHSPPREMLMIGKRNGASVCWKRSGRGANDVWRAHLRRLWEEVTVMVMVVVVVVVVGSVEKEDGRKGKQKGEETGEKEYERECR</sequence>
<organism evidence="3 4">
    <name type="scientific">Portunus trituberculatus</name>
    <name type="common">Swimming crab</name>
    <name type="synonym">Neptunus trituberculatus</name>
    <dbReference type="NCBI Taxonomy" id="210409"/>
    <lineage>
        <taxon>Eukaryota</taxon>
        <taxon>Metazoa</taxon>
        <taxon>Ecdysozoa</taxon>
        <taxon>Arthropoda</taxon>
        <taxon>Crustacea</taxon>
        <taxon>Multicrustacea</taxon>
        <taxon>Malacostraca</taxon>
        <taxon>Eumalacostraca</taxon>
        <taxon>Eucarida</taxon>
        <taxon>Decapoda</taxon>
        <taxon>Pleocyemata</taxon>
        <taxon>Brachyura</taxon>
        <taxon>Eubrachyura</taxon>
        <taxon>Portunoidea</taxon>
        <taxon>Portunidae</taxon>
        <taxon>Portuninae</taxon>
        <taxon>Portunus</taxon>
    </lineage>
</organism>
<comment type="caution">
    <text evidence="3">The sequence shown here is derived from an EMBL/GenBank/DDBJ whole genome shotgun (WGS) entry which is preliminary data.</text>
</comment>
<keyword evidence="2" id="KW-0812">Transmembrane</keyword>
<keyword evidence="2" id="KW-0472">Membrane</keyword>
<keyword evidence="4" id="KW-1185">Reference proteome</keyword>
<reference evidence="3 4" key="1">
    <citation type="submission" date="2019-05" db="EMBL/GenBank/DDBJ databases">
        <title>Another draft genome of Portunus trituberculatus and its Hox gene families provides insights of decapod evolution.</title>
        <authorList>
            <person name="Jeong J.-H."/>
            <person name="Song I."/>
            <person name="Kim S."/>
            <person name="Choi T."/>
            <person name="Kim D."/>
            <person name="Ryu S."/>
            <person name="Kim W."/>
        </authorList>
    </citation>
    <scope>NUCLEOTIDE SEQUENCE [LARGE SCALE GENOMIC DNA]</scope>
    <source>
        <tissue evidence="3">Muscle</tissue>
    </source>
</reference>
<dbReference type="AlphaFoldDB" id="A0A5B7CFF9"/>
<feature type="region of interest" description="Disordered" evidence="1">
    <location>
        <begin position="68"/>
        <end position="91"/>
    </location>
</feature>
<keyword evidence="2" id="KW-1133">Transmembrane helix</keyword>
<evidence type="ECO:0000256" key="1">
    <source>
        <dbReference type="SAM" id="MobiDB-lite"/>
    </source>
</evidence>
<evidence type="ECO:0000256" key="2">
    <source>
        <dbReference type="SAM" id="Phobius"/>
    </source>
</evidence>
<accession>A0A5B7CFF9</accession>
<gene>
    <name evidence="3" type="ORF">E2C01_000860</name>
</gene>
<protein>
    <submittedName>
        <fullName evidence="3">Uncharacterized protein</fullName>
    </submittedName>
</protein>
<name>A0A5B7CFF9_PORTR</name>
<proteinExistence type="predicted"/>
<evidence type="ECO:0000313" key="4">
    <source>
        <dbReference type="Proteomes" id="UP000324222"/>
    </source>
</evidence>
<feature type="transmembrane region" description="Helical" evidence="2">
    <location>
        <begin position="46"/>
        <end position="66"/>
    </location>
</feature>